<gene>
    <name evidence="3" type="ORF">Q5716_05225</name>
</gene>
<dbReference type="PANTHER" id="PTHR32305">
    <property type="match status" value="1"/>
</dbReference>
<comment type="caution">
    <text evidence="3">The sequence shown here is derived from an EMBL/GenBank/DDBJ whole genome shotgun (WGS) entry which is preliminary data.</text>
</comment>
<keyword evidence="4" id="KW-1185">Reference proteome</keyword>
<dbReference type="PANTHER" id="PTHR32305:SF15">
    <property type="entry name" value="PROTEIN RHSA-RELATED"/>
    <property type="match status" value="1"/>
</dbReference>
<dbReference type="NCBIfam" id="TIGR03696">
    <property type="entry name" value="Rhs_assc_core"/>
    <property type="match status" value="1"/>
</dbReference>
<evidence type="ECO:0000256" key="2">
    <source>
        <dbReference type="SAM" id="Phobius"/>
    </source>
</evidence>
<dbReference type="InterPro" id="IPR050708">
    <property type="entry name" value="T6SS_VgrG/RHS"/>
</dbReference>
<accession>A0ABT9BKS6</accession>
<proteinExistence type="predicted"/>
<reference evidence="3 4" key="1">
    <citation type="submission" date="2023-07" db="EMBL/GenBank/DDBJ databases">
        <title>Protaetiibacter sp. nov WY-16 isolated from soil.</title>
        <authorList>
            <person name="Liu B."/>
            <person name="Wan Y."/>
        </authorList>
    </citation>
    <scope>NUCLEOTIDE SEQUENCE [LARGE SCALE GENOMIC DNA]</scope>
    <source>
        <strain evidence="3 4">WY-16</strain>
    </source>
</reference>
<dbReference type="Proteomes" id="UP001241072">
    <property type="component" value="Unassembled WGS sequence"/>
</dbReference>
<feature type="region of interest" description="Disordered" evidence="1">
    <location>
        <begin position="255"/>
        <end position="287"/>
    </location>
</feature>
<dbReference type="InterPro" id="IPR022385">
    <property type="entry name" value="Rhs_assc_core"/>
</dbReference>
<feature type="region of interest" description="Disordered" evidence="1">
    <location>
        <begin position="358"/>
        <end position="405"/>
    </location>
</feature>
<feature type="transmembrane region" description="Helical" evidence="2">
    <location>
        <begin position="310"/>
        <end position="343"/>
    </location>
</feature>
<sequence length="477" mass="49836">MTVTAAYNAAGQLTSEAKKRPGLLGSSTVSTSYSYDANGNRTKEQTGLASTTYSYTDDDKLSKISEAGRTVTTGYDGLGRALTSTTRSLLVLGQTSTQVWDGLEVVQQDAALTGVSNLVRDVTGEVAIQTAEGLLSGGDRWGLTDRLGSTIGQASGSRVSQVVSYSDWGIPTFQTLGYNSAAGFTGELGDSITGLSEYFARAYDPWSASWLQADPYRGTLDAPGTLNRYAYAEGNPATLQDYYGYATSRVQLETRQGASTGPSGPRAKGGPPPKPDATSPDDYVERGTARHAPPCALAGPCGTNVGAIPLIAGGALAVLLSALRTLVAIGLATAAILALIAIIERVLREIDKLTEDRQIAAPPAPKPQTQTGGGSNGGSPPVIPPALGGPDHEDSDDGFDQVGGEAGRYSVDELAQLATRHGGEGRPSFEDALNALENGTRYTVEGSQGVRFDYGNVRVIINEAQPWRSTTYWIGSP</sequence>
<evidence type="ECO:0000256" key="1">
    <source>
        <dbReference type="SAM" id="MobiDB-lite"/>
    </source>
</evidence>
<organism evidence="3 4">
    <name type="scientific">Antiquaquibacter soli</name>
    <dbReference type="NCBI Taxonomy" id="3064523"/>
    <lineage>
        <taxon>Bacteria</taxon>
        <taxon>Bacillati</taxon>
        <taxon>Actinomycetota</taxon>
        <taxon>Actinomycetes</taxon>
        <taxon>Micrococcales</taxon>
        <taxon>Microbacteriaceae</taxon>
        <taxon>Antiquaquibacter</taxon>
    </lineage>
</organism>
<dbReference type="Gene3D" id="2.180.10.10">
    <property type="entry name" value="RHS repeat-associated core"/>
    <property type="match status" value="1"/>
</dbReference>
<evidence type="ECO:0000313" key="3">
    <source>
        <dbReference type="EMBL" id="MDO7881627.1"/>
    </source>
</evidence>
<keyword evidence="2" id="KW-0472">Membrane</keyword>
<name>A0ABT9BKS6_9MICO</name>
<dbReference type="RefSeq" id="WP_305002035.1">
    <property type="nucleotide sequence ID" value="NZ_JAUQUB010000001.1"/>
</dbReference>
<keyword evidence="2" id="KW-0812">Transmembrane</keyword>
<protein>
    <submittedName>
        <fullName evidence="3">RHS repeat-associated core domain-containing protein</fullName>
    </submittedName>
</protein>
<keyword evidence="2" id="KW-1133">Transmembrane helix</keyword>
<dbReference type="EMBL" id="JAUQUB010000001">
    <property type="protein sequence ID" value="MDO7881627.1"/>
    <property type="molecule type" value="Genomic_DNA"/>
</dbReference>
<evidence type="ECO:0000313" key="4">
    <source>
        <dbReference type="Proteomes" id="UP001241072"/>
    </source>
</evidence>